<gene>
    <name evidence="4" type="primary">LOC112680599</name>
</gene>
<dbReference type="GO" id="GO:0005198">
    <property type="term" value="F:structural molecule activity"/>
    <property type="evidence" value="ECO:0007669"/>
    <property type="project" value="InterPro"/>
</dbReference>
<evidence type="ECO:0000256" key="1">
    <source>
        <dbReference type="SAM" id="MobiDB-lite"/>
    </source>
</evidence>
<sequence length="693" mass="77684">MHPIGWLPPSITNSVMQSNLEYSNNVIETNKYKGNGGITLPGTNFVGPGNKLVDSNGKANFNRLPDHCADWVAMEHDADYYNASITNHNQIHEIEKIDNKAIDTAWRECLKNQPIITTALVTGLKTKKHMELLAEQSVFPFGSNEAVYPGSTSNSSTPITWFTKAKSRRRFEVGQEPIEEVGEDSSNIFRVPENWNWREDPDLQTHNNIKPIQPRIIDSMSISSTSGTQGVKRTNDASSSASDTKKTKLPGTGDANDGDPDTGNPSTQNAVLDRPIPNTTGHIMVFRKNHSLISYGVASVQLTLDGFASERVGTTGLMYLPVDKPYFYLSPSEFNSIVSNIRGVRVKEIKVKVVMRNPRTAFETNASTSTLATLNQNKFIQYAEGLINKTRGFNTVYKFESGTNTMKPTKVNTVDDSFVKKIVSAMYGTDKDDWLKPNWKEGATLPCSLMNLPMQFPVYYTMYANNAQHDGKLGWPIFNQHVTKCDASTMIGKTVLNYKYKPKVSFLSAPWTPVHNGRNTTKGTNVTDFIVANTGPMVIPDVTTVNAHTGLMQRKQVNFELLQSSQWNQIFTDNFDRYSEPLEMSQYVKRSFGESNYGTVQPSLHVGVCAVPQLTTTNVDLVPDKFTDIECTWDIETELICEYGLPYHYSHFASPHVELENAYMTIHGMDAHDSYWEEMSLFNNQYVVPVIKK</sequence>
<dbReference type="GeneID" id="112680599"/>
<dbReference type="SUPFAM" id="SSF88645">
    <property type="entry name" value="ssDNA viruses"/>
    <property type="match status" value="1"/>
</dbReference>
<dbReference type="OrthoDB" id="6613750at2759"/>
<proteinExistence type="predicted"/>
<feature type="region of interest" description="Disordered" evidence="1">
    <location>
        <begin position="198"/>
        <end position="275"/>
    </location>
</feature>
<evidence type="ECO:0000313" key="4">
    <source>
        <dbReference type="RefSeq" id="XP_025406536.1"/>
    </source>
</evidence>
<dbReference type="RefSeq" id="XP_025406536.1">
    <property type="nucleotide sequence ID" value="XM_025550751.1"/>
</dbReference>
<reference evidence="4" key="1">
    <citation type="submission" date="2025-08" db="UniProtKB">
        <authorList>
            <consortium name="RefSeq"/>
        </authorList>
    </citation>
    <scope>IDENTIFICATION</scope>
    <source>
        <tissue evidence="4">Whole body</tissue>
    </source>
</reference>
<dbReference type="AlphaFoldDB" id="A0A8B8F7D1"/>
<accession>A0A8B8F7D1</accession>
<feature type="domain" description="Phospholipase A2-like" evidence="2">
    <location>
        <begin position="37"/>
        <end position="103"/>
    </location>
</feature>
<evidence type="ECO:0000313" key="3">
    <source>
        <dbReference type="Proteomes" id="UP000694846"/>
    </source>
</evidence>
<evidence type="ECO:0000259" key="2">
    <source>
        <dbReference type="Pfam" id="PF08398"/>
    </source>
</evidence>
<dbReference type="Pfam" id="PF08398">
    <property type="entry name" value="Phospholip_A2_4"/>
    <property type="match status" value="1"/>
</dbReference>
<dbReference type="InterPro" id="IPR003433">
    <property type="entry name" value="Capsid_VP4_densovirus"/>
</dbReference>
<organism evidence="3 4">
    <name type="scientific">Sipha flava</name>
    <name type="common">yellow sugarcane aphid</name>
    <dbReference type="NCBI Taxonomy" id="143950"/>
    <lineage>
        <taxon>Eukaryota</taxon>
        <taxon>Metazoa</taxon>
        <taxon>Ecdysozoa</taxon>
        <taxon>Arthropoda</taxon>
        <taxon>Hexapoda</taxon>
        <taxon>Insecta</taxon>
        <taxon>Pterygota</taxon>
        <taxon>Neoptera</taxon>
        <taxon>Paraneoptera</taxon>
        <taxon>Hemiptera</taxon>
        <taxon>Sternorrhyncha</taxon>
        <taxon>Aphidomorpha</taxon>
        <taxon>Aphidoidea</taxon>
        <taxon>Aphididae</taxon>
        <taxon>Sipha</taxon>
    </lineage>
</organism>
<keyword evidence="3" id="KW-1185">Reference proteome</keyword>
<feature type="compositionally biased region" description="Polar residues" evidence="1">
    <location>
        <begin position="220"/>
        <end position="232"/>
    </location>
</feature>
<dbReference type="InterPro" id="IPR013607">
    <property type="entry name" value="Phospholipase_A2-like"/>
</dbReference>
<protein>
    <submittedName>
        <fullName evidence="4">Uncharacterized protein LOC112680599</fullName>
    </submittedName>
</protein>
<name>A0A8B8F7D1_9HEMI</name>
<dbReference type="InterPro" id="IPR016184">
    <property type="entry name" value="Capsid/spike_ssDNA_virus"/>
</dbReference>
<dbReference type="Proteomes" id="UP000694846">
    <property type="component" value="Unplaced"/>
</dbReference>
<dbReference type="Pfam" id="PF02336">
    <property type="entry name" value="Denso_VP4"/>
    <property type="match status" value="1"/>
</dbReference>